<keyword evidence="8" id="KW-1185">Reference proteome</keyword>
<dbReference type="GO" id="GO:0055085">
    <property type="term" value="P:transmembrane transport"/>
    <property type="evidence" value="ECO:0007669"/>
    <property type="project" value="InterPro"/>
</dbReference>
<sequence length="482" mass="47473">MTVPALRSTSPVTGLRRRRLGRWDVLAQSVAATAPAAAMATSPGQALALAGSPPSALAYLVATVLVLLVSSCVGQFSRRMVAPGSLYSFTAKGLGPTAATVAGGSLVVGYGFLVAGALTGASMAAAALVGHLVPVPDGPVPLVAGVLLAALLVAAPVVRGAGVSARLALTLEAVAISAVAVVLVVVVVAAVRAGAPGPAGVGVVLDGGGHPFGPGGQGLLLAVTAFVGFESAGALASESRRPFSVVPWAVRTTALGAGLLYVLAAAAQAVVFAGTPGLGATPLPLAEAVRVLTDPRLVTVLELGVLTSFAGCASGSLTALVRLVFTTGREGVAPRALGRTGRWGTPATAVAWATAVAAAVPAAVLAAGVPVADALRGLLVVSTCGYVGAYVLVCCAAPVFLRRIGELTALPVLVAVVATASLVAVLAACTAWALAAGGGWVLVAAALLVAAVVRALALRRWRPDLLTAVGLYDETRQQDVLQ</sequence>
<feature type="transmembrane region" description="Helical" evidence="5">
    <location>
        <begin position="98"/>
        <end position="128"/>
    </location>
</feature>
<feature type="domain" description="Amino acid permease/ SLC12A" evidence="6">
    <location>
        <begin position="38"/>
        <end position="429"/>
    </location>
</feature>
<dbReference type="RefSeq" id="WP_179750602.1">
    <property type="nucleotide sequence ID" value="NZ_BAAAGN010000005.1"/>
</dbReference>
<comment type="subcellular location">
    <subcellularLocation>
        <location evidence="1">Membrane</location>
        <topology evidence="1">Multi-pass membrane protein</topology>
    </subcellularLocation>
</comment>
<dbReference type="AlphaFoldDB" id="A0A7Y9DJX2"/>
<evidence type="ECO:0000256" key="5">
    <source>
        <dbReference type="SAM" id="Phobius"/>
    </source>
</evidence>
<organism evidence="7 8">
    <name type="scientific">Kineococcus aurantiacus</name>
    <dbReference type="NCBI Taxonomy" id="37633"/>
    <lineage>
        <taxon>Bacteria</taxon>
        <taxon>Bacillati</taxon>
        <taxon>Actinomycetota</taxon>
        <taxon>Actinomycetes</taxon>
        <taxon>Kineosporiales</taxon>
        <taxon>Kineosporiaceae</taxon>
        <taxon>Kineococcus</taxon>
    </lineage>
</organism>
<evidence type="ECO:0000256" key="4">
    <source>
        <dbReference type="ARBA" id="ARBA00023136"/>
    </source>
</evidence>
<dbReference type="Gene3D" id="1.20.1740.10">
    <property type="entry name" value="Amino acid/polyamine transporter I"/>
    <property type="match status" value="1"/>
</dbReference>
<dbReference type="InterPro" id="IPR050367">
    <property type="entry name" value="APC_superfamily"/>
</dbReference>
<evidence type="ECO:0000256" key="2">
    <source>
        <dbReference type="ARBA" id="ARBA00022692"/>
    </source>
</evidence>
<name>A0A7Y9DJX2_9ACTN</name>
<evidence type="ECO:0000313" key="7">
    <source>
        <dbReference type="EMBL" id="NYD21948.1"/>
    </source>
</evidence>
<protein>
    <submittedName>
        <fullName evidence="7">Amino acid transporter</fullName>
    </submittedName>
</protein>
<comment type="caution">
    <text evidence="7">The sequence shown here is derived from an EMBL/GenBank/DDBJ whole genome shotgun (WGS) entry which is preliminary data.</text>
</comment>
<keyword evidence="3 5" id="KW-1133">Transmembrane helix</keyword>
<feature type="transmembrane region" description="Helical" evidence="5">
    <location>
        <begin position="173"/>
        <end position="195"/>
    </location>
</feature>
<evidence type="ECO:0000313" key="8">
    <source>
        <dbReference type="Proteomes" id="UP000521922"/>
    </source>
</evidence>
<feature type="transmembrane region" description="Helical" evidence="5">
    <location>
        <begin position="440"/>
        <end position="457"/>
    </location>
</feature>
<dbReference type="PANTHER" id="PTHR42770">
    <property type="entry name" value="AMINO ACID TRANSPORTER-RELATED"/>
    <property type="match status" value="1"/>
</dbReference>
<reference evidence="7 8" key="1">
    <citation type="submission" date="2020-07" db="EMBL/GenBank/DDBJ databases">
        <title>Sequencing the genomes of 1000 actinobacteria strains.</title>
        <authorList>
            <person name="Klenk H.-P."/>
        </authorList>
    </citation>
    <scope>NUCLEOTIDE SEQUENCE [LARGE SCALE GENOMIC DNA]</scope>
    <source>
        <strain evidence="7 8">DSM 7487</strain>
    </source>
</reference>
<gene>
    <name evidence="7" type="ORF">BJ968_001488</name>
</gene>
<proteinExistence type="predicted"/>
<dbReference type="EMBL" id="JACCBB010000001">
    <property type="protein sequence ID" value="NYD21948.1"/>
    <property type="molecule type" value="Genomic_DNA"/>
</dbReference>
<evidence type="ECO:0000256" key="1">
    <source>
        <dbReference type="ARBA" id="ARBA00004141"/>
    </source>
</evidence>
<feature type="transmembrane region" description="Helical" evidence="5">
    <location>
        <begin position="412"/>
        <end position="434"/>
    </location>
</feature>
<dbReference type="Pfam" id="PF00324">
    <property type="entry name" value="AA_permease"/>
    <property type="match status" value="1"/>
</dbReference>
<feature type="transmembrane region" description="Helical" evidence="5">
    <location>
        <begin position="58"/>
        <end position="77"/>
    </location>
</feature>
<dbReference type="PANTHER" id="PTHR42770:SF16">
    <property type="entry name" value="AMINO ACID PERMEASE"/>
    <property type="match status" value="1"/>
</dbReference>
<feature type="transmembrane region" description="Helical" evidence="5">
    <location>
        <begin position="378"/>
        <end position="400"/>
    </location>
</feature>
<evidence type="ECO:0000256" key="3">
    <source>
        <dbReference type="ARBA" id="ARBA00022989"/>
    </source>
</evidence>
<keyword evidence="2 5" id="KW-0812">Transmembrane</keyword>
<feature type="transmembrane region" description="Helical" evidence="5">
    <location>
        <begin position="140"/>
        <end position="161"/>
    </location>
</feature>
<feature type="transmembrane region" description="Helical" evidence="5">
    <location>
        <begin position="303"/>
        <end position="325"/>
    </location>
</feature>
<dbReference type="Proteomes" id="UP000521922">
    <property type="component" value="Unassembled WGS sequence"/>
</dbReference>
<dbReference type="PIRSF" id="PIRSF006060">
    <property type="entry name" value="AA_transporter"/>
    <property type="match status" value="1"/>
</dbReference>
<feature type="transmembrane region" description="Helical" evidence="5">
    <location>
        <begin position="215"/>
        <end position="236"/>
    </location>
</feature>
<evidence type="ECO:0000259" key="6">
    <source>
        <dbReference type="Pfam" id="PF00324"/>
    </source>
</evidence>
<feature type="transmembrane region" description="Helical" evidence="5">
    <location>
        <begin position="248"/>
        <end position="273"/>
    </location>
</feature>
<feature type="transmembrane region" description="Helical" evidence="5">
    <location>
        <begin position="346"/>
        <end position="372"/>
    </location>
</feature>
<accession>A0A7Y9DJX2</accession>
<dbReference type="GO" id="GO:0016020">
    <property type="term" value="C:membrane"/>
    <property type="evidence" value="ECO:0007669"/>
    <property type="project" value="UniProtKB-SubCell"/>
</dbReference>
<keyword evidence="4 5" id="KW-0472">Membrane</keyword>
<dbReference type="InterPro" id="IPR004841">
    <property type="entry name" value="AA-permease/SLC12A_dom"/>
</dbReference>